<dbReference type="EMBL" id="JALJOT010000003">
    <property type="protein sequence ID" value="KAK9916824.1"/>
    <property type="molecule type" value="Genomic_DNA"/>
</dbReference>
<keyword evidence="3" id="KW-0418">Kinase</keyword>
<keyword evidence="7" id="KW-0723">Serine/threonine-protein kinase</keyword>
<feature type="binding site" evidence="6">
    <location>
        <position position="182"/>
    </location>
    <ligand>
        <name>ATP</name>
        <dbReference type="ChEBI" id="CHEBI:30616"/>
    </ligand>
</feature>
<keyword evidence="1" id="KW-0808">Transferase</keyword>
<evidence type="ECO:0000313" key="10">
    <source>
        <dbReference type="EMBL" id="KAK9916824.1"/>
    </source>
</evidence>
<feature type="region of interest" description="Disordered" evidence="8">
    <location>
        <begin position="1"/>
        <end position="142"/>
    </location>
</feature>
<dbReference type="Gene3D" id="1.10.510.10">
    <property type="entry name" value="Transferase(Phosphotransferase) domain 1"/>
    <property type="match status" value="1"/>
</dbReference>
<evidence type="ECO:0000259" key="9">
    <source>
        <dbReference type="PROSITE" id="PS50011"/>
    </source>
</evidence>
<dbReference type="InterPro" id="IPR000719">
    <property type="entry name" value="Prot_kinase_dom"/>
</dbReference>
<dbReference type="PANTHER" id="PTHR11042">
    <property type="entry name" value="EUKARYOTIC TRANSLATION INITIATION FACTOR 2-ALPHA KINASE EIF2-ALPHA KINASE -RELATED"/>
    <property type="match status" value="1"/>
</dbReference>
<evidence type="ECO:0000313" key="11">
    <source>
        <dbReference type="Proteomes" id="UP001491310"/>
    </source>
</evidence>
<evidence type="ECO:0000256" key="1">
    <source>
        <dbReference type="ARBA" id="ARBA00022679"/>
    </source>
</evidence>
<dbReference type="SMART" id="SM00220">
    <property type="entry name" value="S_TKc"/>
    <property type="match status" value="1"/>
</dbReference>
<dbReference type="Pfam" id="PF00069">
    <property type="entry name" value="Pkinase"/>
    <property type="match status" value="1"/>
</dbReference>
<evidence type="ECO:0000256" key="3">
    <source>
        <dbReference type="ARBA" id="ARBA00022777"/>
    </source>
</evidence>
<evidence type="ECO:0000256" key="2">
    <source>
        <dbReference type="ARBA" id="ARBA00022741"/>
    </source>
</evidence>
<keyword evidence="11" id="KW-1185">Reference proteome</keyword>
<keyword evidence="2 6" id="KW-0547">Nucleotide-binding</keyword>
<name>A0ABR2YY55_9CHLO</name>
<dbReference type="SUPFAM" id="SSF56112">
    <property type="entry name" value="Protein kinase-like (PK-like)"/>
    <property type="match status" value="1"/>
</dbReference>
<feature type="region of interest" description="Disordered" evidence="8">
    <location>
        <begin position="407"/>
        <end position="429"/>
    </location>
</feature>
<feature type="domain" description="Protein kinase" evidence="9">
    <location>
        <begin position="153"/>
        <end position="406"/>
    </location>
</feature>
<evidence type="ECO:0000256" key="7">
    <source>
        <dbReference type="RuleBase" id="RU000304"/>
    </source>
</evidence>
<feature type="compositionally biased region" description="Polar residues" evidence="8">
    <location>
        <begin position="9"/>
        <end position="24"/>
    </location>
</feature>
<comment type="similarity">
    <text evidence="5">Belongs to the protein kinase superfamily. Ser/Thr protein kinase family. GCN2 subfamily.</text>
</comment>
<dbReference type="PANTHER" id="PTHR11042:SF185">
    <property type="entry name" value="WEE1-LIKE PROTEIN KINASE"/>
    <property type="match status" value="1"/>
</dbReference>
<dbReference type="Proteomes" id="UP001491310">
    <property type="component" value="Unassembled WGS sequence"/>
</dbReference>
<organism evidence="10 11">
    <name type="scientific">Coccomyxa subellipsoidea</name>
    <dbReference type="NCBI Taxonomy" id="248742"/>
    <lineage>
        <taxon>Eukaryota</taxon>
        <taxon>Viridiplantae</taxon>
        <taxon>Chlorophyta</taxon>
        <taxon>core chlorophytes</taxon>
        <taxon>Trebouxiophyceae</taxon>
        <taxon>Trebouxiophyceae incertae sedis</taxon>
        <taxon>Coccomyxaceae</taxon>
        <taxon>Coccomyxa</taxon>
    </lineage>
</organism>
<proteinExistence type="inferred from homology"/>
<dbReference type="InterPro" id="IPR011009">
    <property type="entry name" value="Kinase-like_dom_sf"/>
</dbReference>
<accession>A0ABR2YY55</accession>
<evidence type="ECO:0000256" key="4">
    <source>
        <dbReference type="ARBA" id="ARBA00022840"/>
    </source>
</evidence>
<keyword evidence="4 6" id="KW-0067">ATP-binding</keyword>
<dbReference type="InterPro" id="IPR008271">
    <property type="entry name" value="Ser/Thr_kinase_AS"/>
</dbReference>
<protein>
    <recommendedName>
        <fullName evidence="9">Protein kinase domain-containing protein</fullName>
    </recommendedName>
</protein>
<dbReference type="PROSITE" id="PS50011">
    <property type="entry name" value="PROTEIN_KINASE_DOM"/>
    <property type="match status" value="1"/>
</dbReference>
<dbReference type="InterPro" id="IPR017441">
    <property type="entry name" value="Protein_kinase_ATP_BS"/>
</dbReference>
<dbReference type="PROSITE" id="PS00107">
    <property type="entry name" value="PROTEIN_KINASE_ATP"/>
    <property type="match status" value="1"/>
</dbReference>
<dbReference type="PROSITE" id="PS00108">
    <property type="entry name" value="PROTEIN_KINASE_ST"/>
    <property type="match status" value="1"/>
</dbReference>
<sequence>MQPDDAEASCSQMRPSLVIPSSQDYVPGSQDFITPKEQQYETAPENLKAGQHLRSPAQLSPARIKRPRNVLVDADPMEYSQPSQSFERSNMDPPTTSGCGAGEENGGPRKLVRTRQPSPPCARNVFVDGPEDSSDLSKIPRRPPFVSRYRQEYREMTILGQGNFSKVFRVRSKFDGMEYAIKRSFRAVTSDVEAKQWQQEAMALAAAGSHPNIVRYYSSWTEQQGNGQLFYILMEKCDVSLGTKQSLGARSFKEAELVEILRQMAEALQHLHARGIVHMDVKPDNIYTTEQGTFKLGDFGLATCRSCRPDVALEEGDSRYIPQEVLNDDFRALDRADMFMLGASLYELATGTHLPSGGSTYQEIRQGKLMLMPTFTSQFQKMIKWLMAPTPAERPTPARVLTSYLLSKRSPGRDGSKENYGALPLQPAH</sequence>
<gene>
    <name evidence="10" type="ORF">WJX75_007443</name>
</gene>
<evidence type="ECO:0000256" key="5">
    <source>
        <dbReference type="ARBA" id="ARBA00037982"/>
    </source>
</evidence>
<feature type="compositionally biased region" description="Polar residues" evidence="8">
    <location>
        <begin position="80"/>
        <end position="98"/>
    </location>
</feature>
<evidence type="ECO:0000256" key="8">
    <source>
        <dbReference type="SAM" id="MobiDB-lite"/>
    </source>
</evidence>
<dbReference type="Gene3D" id="3.30.200.20">
    <property type="entry name" value="Phosphorylase Kinase, domain 1"/>
    <property type="match status" value="1"/>
</dbReference>
<evidence type="ECO:0000256" key="6">
    <source>
        <dbReference type="PROSITE-ProRule" id="PRU10141"/>
    </source>
</evidence>
<comment type="caution">
    <text evidence="10">The sequence shown here is derived from an EMBL/GenBank/DDBJ whole genome shotgun (WGS) entry which is preliminary data.</text>
</comment>
<reference evidence="10 11" key="1">
    <citation type="journal article" date="2024" name="Nat. Commun.">
        <title>Phylogenomics reveals the evolutionary origins of lichenization in chlorophyte algae.</title>
        <authorList>
            <person name="Puginier C."/>
            <person name="Libourel C."/>
            <person name="Otte J."/>
            <person name="Skaloud P."/>
            <person name="Haon M."/>
            <person name="Grisel S."/>
            <person name="Petersen M."/>
            <person name="Berrin J.G."/>
            <person name="Delaux P.M."/>
            <person name="Dal Grande F."/>
            <person name="Keller J."/>
        </authorList>
    </citation>
    <scope>NUCLEOTIDE SEQUENCE [LARGE SCALE GENOMIC DNA]</scope>
    <source>
        <strain evidence="10 11">SAG 216-7</strain>
    </source>
</reference>
<dbReference type="InterPro" id="IPR050339">
    <property type="entry name" value="CC_SR_Kinase"/>
</dbReference>